<dbReference type="Gene3D" id="1.10.287.70">
    <property type="match status" value="1"/>
</dbReference>
<dbReference type="InterPro" id="IPR004344">
    <property type="entry name" value="TTL/TTLL_fam"/>
</dbReference>
<keyword evidence="9 15" id="KW-1133">Transmembrane helix</keyword>
<keyword evidence="13" id="KW-0407">Ion channel</keyword>
<feature type="transmembrane region" description="Helical" evidence="15">
    <location>
        <begin position="149"/>
        <end position="166"/>
    </location>
</feature>
<dbReference type="PANTHER" id="PTHR45628:SF7">
    <property type="entry name" value="VOLTAGE-DEPENDENT CALCIUM CHANNEL TYPE A SUBUNIT ALPHA-1"/>
    <property type="match status" value="1"/>
</dbReference>
<evidence type="ECO:0000256" key="14">
    <source>
        <dbReference type="SAM" id="MobiDB-lite"/>
    </source>
</evidence>
<feature type="transmembrane region" description="Helical" evidence="15">
    <location>
        <begin position="734"/>
        <end position="755"/>
    </location>
</feature>
<evidence type="ECO:0000256" key="11">
    <source>
        <dbReference type="ARBA" id="ARBA00023136"/>
    </source>
</evidence>
<dbReference type="Gene3D" id="3.30.470.20">
    <property type="entry name" value="ATP-grasp fold, B domain"/>
    <property type="match status" value="1"/>
</dbReference>
<dbReference type="GO" id="GO:0008331">
    <property type="term" value="F:high voltage-gated calcium channel activity"/>
    <property type="evidence" value="ECO:0007669"/>
    <property type="project" value="TreeGrafter"/>
</dbReference>
<dbReference type="SUPFAM" id="SSF47473">
    <property type="entry name" value="EF-hand"/>
    <property type="match status" value="1"/>
</dbReference>
<dbReference type="GO" id="GO:0098703">
    <property type="term" value="P:calcium ion import across plasma membrane"/>
    <property type="evidence" value="ECO:0007669"/>
    <property type="project" value="TreeGrafter"/>
</dbReference>
<evidence type="ECO:0000256" key="3">
    <source>
        <dbReference type="ARBA" id="ARBA00022553"/>
    </source>
</evidence>
<evidence type="ECO:0000256" key="12">
    <source>
        <dbReference type="ARBA" id="ARBA00023180"/>
    </source>
</evidence>
<dbReference type="Gene3D" id="1.20.120.350">
    <property type="entry name" value="Voltage-gated potassium channels. Chain C"/>
    <property type="match status" value="1"/>
</dbReference>
<sequence length="967" mass="108384">MADPVSSSGDGSSVRAWHDYDWEEVIAGRQSAGRYFVRSGLVRKDKLIGFVPAGRHPPTAIVRNFRGLQAGLCTLGCGTHNHLTNAVLYVLKKAHSSNANGIRFLTEGEALALRATCLPDRFLRWILPAPAALVCLVAAALLHRRQIGAWPKAVVLLSGLWIAVGWSKRRWRDWRDLASWRTHELLSANEEKSQVWVLQRNIEPYLHNGCKFHLRVLLLCVGDLTAYVHTDVRMLLATTKYCEGSTNSSRLDVHITNMGVNSTVPGYSQPTQNLGLQMLGEKVADHIFNEVLGVLGSTLANLRAAGRRHFFALPNCWELFGADFLVDSGGSAILLEINPSPSLAMYGEGRSVRDLVGPDPFGGLPDAWRELKQASDGMSAPQEQSSRWQACSFLNLDVNGMCPLPSCSERTDLGKCEMQLEHPNNMDQESLVSVLDSLLSKHHHRLVMQMEHLLDRQDRRRSVAVSSQGSELLGPPPFPKPVPPGTDSEQVCQVPPALNLDQKEGQERPSQVETEVISHIHTLASRLSNMPPMIRDTSLDRSTSYELAQVASQRIIKDSVPPSPPELPVIGLSNLRRCQTRLFEFVNSWIFEAFFATVIATNSIFIGVTIQWESAERTLSLPSTMIGVQLVYTLIFLSEVLLKLAALGPREFFCSVQWGWHWFDVFVVASAVFECFVEVVTQDPQLSGSSSNLRILRVLRMTRLTRIFRVIRVVRFFRSLRTLVFSIANTLKSLFWAMLLLALIMYIFAILFTDIVNNHMLENEGSVNNEDLEKYFGTLHISIHTLFMSISGGLTWKDASGALSNISWLWVYVFSSYVAFSCFAVFCQSAIKGAERDQEMVVQSLIMDKQQLKQSLTKLFQKMDDEGNGSLTLAHFEKHFQDEEVKVLFEALELGATDAWTLFLSLDHNEDYQILPEEFLEGCLRLRGTAKAIDIFMLRRQIGKLALHLSETACSQQQLAQKLADIQ</sequence>
<feature type="transmembrane region" description="Helical" evidence="15">
    <location>
        <begin position="624"/>
        <end position="642"/>
    </location>
</feature>
<evidence type="ECO:0000256" key="6">
    <source>
        <dbReference type="ARBA" id="ARBA00022692"/>
    </source>
</evidence>
<dbReference type="Pfam" id="PF03133">
    <property type="entry name" value="TTL"/>
    <property type="match status" value="1"/>
</dbReference>
<feature type="compositionally biased region" description="Pro residues" evidence="14">
    <location>
        <begin position="474"/>
        <end position="484"/>
    </location>
</feature>
<evidence type="ECO:0000256" key="1">
    <source>
        <dbReference type="ARBA" id="ARBA00004141"/>
    </source>
</evidence>
<dbReference type="InterPro" id="IPR002048">
    <property type="entry name" value="EF_hand_dom"/>
</dbReference>
<evidence type="ECO:0000256" key="2">
    <source>
        <dbReference type="ARBA" id="ARBA00022448"/>
    </source>
</evidence>
<keyword evidence="6 15" id="KW-0812">Transmembrane</keyword>
<feature type="transmembrane region" description="Helical" evidence="15">
    <location>
        <begin position="122"/>
        <end position="143"/>
    </location>
</feature>
<reference evidence="17" key="1">
    <citation type="submission" date="2021-02" db="EMBL/GenBank/DDBJ databases">
        <authorList>
            <person name="Dougan E. K."/>
            <person name="Rhodes N."/>
            <person name="Thang M."/>
            <person name="Chan C."/>
        </authorList>
    </citation>
    <scope>NUCLEOTIDE SEQUENCE</scope>
</reference>
<feature type="domain" description="EF-hand" evidence="16">
    <location>
        <begin position="851"/>
        <end position="886"/>
    </location>
</feature>
<evidence type="ECO:0000313" key="18">
    <source>
        <dbReference type="Proteomes" id="UP000604046"/>
    </source>
</evidence>
<dbReference type="Proteomes" id="UP000604046">
    <property type="component" value="Unassembled WGS sequence"/>
</dbReference>
<dbReference type="Pfam" id="PF00520">
    <property type="entry name" value="Ion_trans"/>
    <property type="match status" value="1"/>
</dbReference>
<gene>
    <name evidence="17" type="primary">Scn11a</name>
    <name evidence="17" type="ORF">SNAT2548_LOCUS10004</name>
</gene>
<dbReference type="SUPFAM" id="SSF81324">
    <property type="entry name" value="Voltage-gated potassium channels"/>
    <property type="match status" value="1"/>
</dbReference>
<keyword evidence="11 15" id="KW-0472">Membrane</keyword>
<keyword evidence="12" id="KW-0325">Glycoprotein</keyword>
<feature type="region of interest" description="Disordered" evidence="14">
    <location>
        <begin position="458"/>
        <end position="490"/>
    </location>
</feature>
<comment type="subcellular location">
    <subcellularLocation>
        <location evidence="1">Membrane</location>
        <topology evidence="1">Multi-pass membrane protein</topology>
    </subcellularLocation>
</comment>
<evidence type="ECO:0000256" key="15">
    <source>
        <dbReference type="SAM" id="Phobius"/>
    </source>
</evidence>
<feature type="transmembrane region" description="Helical" evidence="15">
    <location>
        <begin position="589"/>
        <end position="612"/>
    </location>
</feature>
<keyword evidence="10" id="KW-0406">Ion transport</keyword>
<dbReference type="Gene3D" id="1.10.238.10">
    <property type="entry name" value="EF-hand"/>
    <property type="match status" value="1"/>
</dbReference>
<dbReference type="AlphaFoldDB" id="A0A812L453"/>
<keyword evidence="18" id="KW-1185">Reference proteome</keyword>
<dbReference type="InterPro" id="IPR027359">
    <property type="entry name" value="Volt_channel_dom_sf"/>
</dbReference>
<comment type="caution">
    <text evidence="17">The sequence shown here is derived from an EMBL/GenBank/DDBJ whole genome shotgun (WGS) entry which is preliminary data.</text>
</comment>
<name>A0A812L453_9DINO</name>
<evidence type="ECO:0000256" key="10">
    <source>
        <dbReference type="ARBA" id="ARBA00023065"/>
    </source>
</evidence>
<keyword evidence="7" id="KW-0106">Calcium</keyword>
<dbReference type="OrthoDB" id="202825at2759"/>
<keyword evidence="5" id="KW-0107">Calcium channel</keyword>
<dbReference type="InterPro" id="IPR005821">
    <property type="entry name" value="Ion_trans_dom"/>
</dbReference>
<keyword evidence="8" id="KW-0851">Voltage-gated channel</keyword>
<feature type="transmembrane region" description="Helical" evidence="15">
    <location>
        <begin position="775"/>
        <end position="796"/>
    </location>
</feature>
<dbReference type="GO" id="GO:0005509">
    <property type="term" value="F:calcium ion binding"/>
    <property type="evidence" value="ECO:0007669"/>
    <property type="project" value="InterPro"/>
</dbReference>
<dbReference type="PROSITE" id="PS50222">
    <property type="entry name" value="EF_HAND_2"/>
    <property type="match status" value="1"/>
</dbReference>
<dbReference type="InterPro" id="IPR011992">
    <property type="entry name" value="EF-hand-dom_pair"/>
</dbReference>
<evidence type="ECO:0000256" key="5">
    <source>
        <dbReference type="ARBA" id="ARBA00022673"/>
    </source>
</evidence>
<keyword evidence="4" id="KW-0109">Calcium transport</keyword>
<evidence type="ECO:0000256" key="13">
    <source>
        <dbReference type="ARBA" id="ARBA00023303"/>
    </source>
</evidence>
<evidence type="ECO:0000256" key="9">
    <source>
        <dbReference type="ARBA" id="ARBA00022989"/>
    </source>
</evidence>
<dbReference type="PANTHER" id="PTHR45628">
    <property type="entry name" value="VOLTAGE-DEPENDENT CALCIUM CHANNEL TYPE A SUBUNIT ALPHA-1"/>
    <property type="match status" value="1"/>
</dbReference>
<evidence type="ECO:0000256" key="7">
    <source>
        <dbReference type="ARBA" id="ARBA00022837"/>
    </source>
</evidence>
<dbReference type="EMBL" id="CAJNDS010000802">
    <property type="protein sequence ID" value="CAE7235096.1"/>
    <property type="molecule type" value="Genomic_DNA"/>
</dbReference>
<dbReference type="GO" id="GO:0005891">
    <property type="term" value="C:voltage-gated calcium channel complex"/>
    <property type="evidence" value="ECO:0007669"/>
    <property type="project" value="TreeGrafter"/>
</dbReference>
<keyword evidence="3" id="KW-0597">Phosphoprotein</keyword>
<evidence type="ECO:0000256" key="8">
    <source>
        <dbReference type="ARBA" id="ARBA00022882"/>
    </source>
</evidence>
<proteinExistence type="predicted"/>
<organism evidence="17 18">
    <name type="scientific">Symbiodinium natans</name>
    <dbReference type="NCBI Taxonomy" id="878477"/>
    <lineage>
        <taxon>Eukaryota</taxon>
        <taxon>Sar</taxon>
        <taxon>Alveolata</taxon>
        <taxon>Dinophyceae</taxon>
        <taxon>Suessiales</taxon>
        <taxon>Symbiodiniaceae</taxon>
        <taxon>Symbiodinium</taxon>
    </lineage>
</organism>
<evidence type="ECO:0000259" key="16">
    <source>
        <dbReference type="PROSITE" id="PS50222"/>
    </source>
</evidence>
<protein>
    <submittedName>
        <fullName evidence="17">Scn11a protein</fullName>
    </submittedName>
</protein>
<dbReference type="PROSITE" id="PS51221">
    <property type="entry name" value="TTL"/>
    <property type="match status" value="1"/>
</dbReference>
<evidence type="ECO:0000313" key="17">
    <source>
        <dbReference type="EMBL" id="CAE7235096.1"/>
    </source>
</evidence>
<dbReference type="InterPro" id="IPR050599">
    <property type="entry name" value="VDCC_alpha-1_subunit"/>
</dbReference>
<feature type="transmembrane region" description="Helical" evidence="15">
    <location>
        <begin position="808"/>
        <end position="831"/>
    </location>
</feature>
<evidence type="ECO:0000256" key="4">
    <source>
        <dbReference type="ARBA" id="ARBA00022568"/>
    </source>
</evidence>
<accession>A0A812L453</accession>
<keyword evidence="2" id="KW-0813">Transport</keyword>